<evidence type="ECO:0008006" key="4">
    <source>
        <dbReference type="Google" id="ProtNLM"/>
    </source>
</evidence>
<organism evidence="2 3">
    <name type="scientific">Helicobacter bilis ATCC 43879</name>
    <dbReference type="NCBI Taxonomy" id="613026"/>
    <lineage>
        <taxon>Bacteria</taxon>
        <taxon>Pseudomonadati</taxon>
        <taxon>Campylobacterota</taxon>
        <taxon>Epsilonproteobacteria</taxon>
        <taxon>Campylobacterales</taxon>
        <taxon>Helicobacteraceae</taxon>
        <taxon>Helicobacter</taxon>
    </lineage>
</organism>
<keyword evidence="1" id="KW-0732">Signal</keyword>
<comment type="caution">
    <text evidence="2">The sequence shown here is derived from an EMBL/GenBank/DDBJ whole genome shotgun (WGS) entry which is preliminary data.</text>
</comment>
<dbReference type="Proteomes" id="UP000005085">
    <property type="component" value="Unassembled WGS sequence"/>
</dbReference>
<name>C3XH65_9HELI</name>
<feature type="chain" id="PRO_5002932926" description="Lipoprotein" evidence="1">
    <location>
        <begin position="21"/>
        <end position="56"/>
    </location>
</feature>
<sequence length="56" mass="5944">MRLLFIIGCIASVMALSGCAAKKQKPSGVFVSTKCDMVCSNTECNQVCTQVEGTLK</sequence>
<gene>
    <name evidence="2" type="ORF">HRAG_01411</name>
</gene>
<dbReference type="AlphaFoldDB" id="C3XH65"/>
<dbReference type="PROSITE" id="PS51257">
    <property type="entry name" value="PROKAR_LIPOPROTEIN"/>
    <property type="match status" value="1"/>
</dbReference>
<evidence type="ECO:0000256" key="1">
    <source>
        <dbReference type="SAM" id="SignalP"/>
    </source>
</evidence>
<evidence type="ECO:0000313" key="3">
    <source>
        <dbReference type="Proteomes" id="UP000005085"/>
    </source>
</evidence>
<dbReference type="EMBL" id="ACDN02000023">
    <property type="protein sequence ID" value="EEO24354.2"/>
    <property type="molecule type" value="Genomic_DNA"/>
</dbReference>
<dbReference type="HOGENOM" id="CLU_3008030_0_0_7"/>
<keyword evidence="3" id="KW-1185">Reference proteome</keyword>
<feature type="signal peptide" evidence="1">
    <location>
        <begin position="1"/>
        <end position="20"/>
    </location>
</feature>
<protein>
    <recommendedName>
        <fullName evidence="4">Lipoprotein</fullName>
    </recommendedName>
</protein>
<evidence type="ECO:0000313" key="2">
    <source>
        <dbReference type="EMBL" id="EEO24354.2"/>
    </source>
</evidence>
<accession>C3XH65</accession>
<dbReference type="RefSeq" id="WP_020995633.1">
    <property type="nucleotide sequence ID" value="NZ_KI392035.1"/>
</dbReference>
<reference evidence="2 3" key="1">
    <citation type="journal article" date="2014" name="Genome Announc.">
        <title>Draft genome sequences of six enterohepatic helicobacter species isolated from humans and one from rhesus macaques.</title>
        <authorList>
            <person name="Shen Z."/>
            <person name="Sheh A."/>
            <person name="Young S.K."/>
            <person name="Abouelliel A."/>
            <person name="Ward D.V."/>
            <person name="Earl A.M."/>
            <person name="Fox J.G."/>
        </authorList>
    </citation>
    <scope>NUCLEOTIDE SEQUENCE [LARGE SCALE GENOMIC DNA]</scope>
    <source>
        <strain evidence="2 3">ATCC 43879</strain>
    </source>
</reference>
<proteinExistence type="predicted"/>